<evidence type="ECO:0000256" key="3">
    <source>
        <dbReference type="ARBA" id="ARBA00014415"/>
    </source>
</evidence>
<dbReference type="InterPro" id="IPR029047">
    <property type="entry name" value="HSP70_peptide-bd_sf"/>
</dbReference>
<dbReference type="FunFam" id="3.30.420.40:FF:000071">
    <property type="entry name" value="Molecular chaperone DnaK"/>
    <property type="match status" value="1"/>
</dbReference>
<dbReference type="PROSITE" id="PS00329">
    <property type="entry name" value="HSP70_2"/>
    <property type="match status" value="1"/>
</dbReference>
<evidence type="ECO:0000256" key="2">
    <source>
        <dbReference type="ARBA" id="ARBA00007381"/>
    </source>
</evidence>
<dbReference type="Gene3D" id="3.90.640.10">
    <property type="entry name" value="Actin, Chain A, domain 4"/>
    <property type="match status" value="1"/>
</dbReference>
<evidence type="ECO:0000256" key="4">
    <source>
        <dbReference type="ARBA" id="ARBA00017249"/>
    </source>
</evidence>
<comment type="function">
    <text evidence="1">Acts as a chaperone.</text>
</comment>
<comment type="caution">
    <text evidence="14">The sequence shown here is derived from an EMBL/GenBank/DDBJ whole genome shotgun (WGS) entry which is preliminary data.</text>
</comment>
<sequence>MKVGIDLGTTNSAVAYINANGRPEIIPNNEGERTTPSVILIENGKAIVGSVAKEAATSQIEDTIQFVKRQIGNKSFKFPISGSDHFIDAVEASAIILKKVVKDAEEALGEKITDVVITVPAYFDDAKRNATKEAGEMIGVNVLKVINEPTAAALAYYDIEKANVEQNIAIYDLGGGTFDVTIVNIHNEEIKVLATDGDSNLGGFDFDNAIFNYVADNFEKETGLDIYDDENGLQELRENAEKCKKSLTKRNKYNVPLTSQGQTVHTEITRELFNQLIESYIKRTQQIMKETINEAGLTWNDIHKVLLVGGSTRTPIISSMINNFTGIVPSKELNPDEVVALGAAVQAAFIKTDNDTSNSENIIVRDVNSHSLGVISNHGRDTMMNSIILKRNSEIPCEMSREFYTMHENQKEIMLEITEGEDEDPNYVTIIGNTTISLPEKLPIDSPIEIKISYDQNGIVHVKAKDSYHHVELGEFTIERQSNLTKQEFQQKQQELLSLEVE</sequence>
<keyword evidence="7 13" id="KW-0067">ATP-binding</keyword>
<evidence type="ECO:0000313" key="15">
    <source>
        <dbReference type="Proteomes" id="UP000281813"/>
    </source>
</evidence>
<evidence type="ECO:0000256" key="6">
    <source>
        <dbReference type="ARBA" id="ARBA00022741"/>
    </source>
</evidence>
<evidence type="ECO:0000256" key="11">
    <source>
        <dbReference type="ARBA" id="ARBA00030945"/>
    </source>
</evidence>
<dbReference type="PROSITE" id="PS00297">
    <property type="entry name" value="HSP70_1"/>
    <property type="match status" value="1"/>
</dbReference>
<accession>A0A494YSV0</accession>
<evidence type="ECO:0000256" key="5">
    <source>
        <dbReference type="ARBA" id="ARBA00022553"/>
    </source>
</evidence>
<dbReference type="EMBL" id="RBZO01000035">
    <property type="protein sequence ID" value="RKQ13208.1"/>
    <property type="molecule type" value="Genomic_DNA"/>
</dbReference>
<keyword evidence="9" id="KW-0143">Chaperone</keyword>
<keyword evidence="8" id="KW-0346">Stress response</keyword>
<comment type="similarity">
    <text evidence="2 13">Belongs to the heat shock protein 70 family.</text>
</comment>
<dbReference type="SUPFAM" id="SSF53067">
    <property type="entry name" value="Actin-like ATPase domain"/>
    <property type="match status" value="2"/>
</dbReference>
<dbReference type="FunFam" id="3.90.640.10:FF:000029">
    <property type="entry name" value="Heat shock protein 110"/>
    <property type="match status" value="1"/>
</dbReference>
<dbReference type="GO" id="GO:0005524">
    <property type="term" value="F:ATP binding"/>
    <property type="evidence" value="ECO:0007669"/>
    <property type="project" value="UniProtKB-KW"/>
</dbReference>
<dbReference type="AlphaFoldDB" id="A0A494YSV0"/>
<dbReference type="GO" id="GO:0140662">
    <property type="term" value="F:ATP-dependent protein folding chaperone"/>
    <property type="evidence" value="ECO:0007669"/>
    <property type="project" value="InterPro"/>
</dbReference>
<dbReference type="InterPro" id="IPR043129">
    <property type="entry name" value="ATPase_NBD"/>
</dbReference>
<dbReference type="PANTHER" id="PTHR19375">
    <property type="entry name" value="HEAT SHOCK PROTEIN 70KDA"/>
    <property type="match status" value="1"/>
</dbReference>
<evidence type="ECO:0000256" key="9">
    <source>
        <dbReference type="ARBA" id="ARBA00023186"/>
    </source>
</evidence>
<evidence type="ECO:0000313" key="14">
    <source>
        <dbReference type="EMBL" id="RKQ13208.1"/>
    </source>
</evidence>
<evidence type="ECO:0000256" key="1">
    <source>
        <dbReference type="ARBA" id="ARBA00002290"/>
    </source>
</evidence>
<dbReference type="Proteomes" id="UP000281813">
    <property type="component" value="Unassembled WGS sequence"/>
</dbReference>
<keyword evidence="15" id="KW-1185">Reference proteome</keyword>
<organism evidence="14 15">
    <name type="scientific">Oceanobacillus bengalensis</name>
    <dbReference type="NCBI Taxonomy" id="1435466"/>
    <lineage>
        <taxon>Bacteria</taxon>
        <taxon>Bacillati</taxon>
        <taxon>Bacillota</taxon>
        <taxon>Bacilli</taxon>
        <taxon>Bacillales</taxon>
        <taxon>Bacillaceae</taxon>
        <taxon>Oceanobacillus</taxon>
    </lineage>
</organism>
<evidence type="ECO:0000256" key="10">
    <source>
        <dbReference type="ARBA" id="ARBA00030019"/>
    </source>
</evidence>
<keyword evidence="6 13" id="KW-0547">Nucleotide-binding</keyword>
<protein>
    <recommendedName>
        <fullName evidence="3">Chaperone protein DnaK</fullName>
    </recommendedName>
    <alternativeName>
        <fullName evidence="4">Chaperone protein dnaK</fullName>
    </alternativeName>
    <alternativeName>
        <fullName evidence="12">HSP70</fullName>
    </alternativeName>
    <alternativeName>
        <fullName evidence="11">Heat shock 70 kDa protein</fullName>
    </alternativeName>
    <alternativeName>
        <fullName evidence="10">Heat shock protein 70</fullName>
    </alternativeName>
</protein>
<evidence type="ECO:0000256" key="8">
    <source>
        <dbReference type="ARBA" id="ARBA00023016"/>
    </source>
</evidence>
<dbReference type="RefSeq" id="WP_121133960.1">
    <property type="nucleotide sequence ID" value="NZ_JBHUFK010000035.1"/>
</dbReference>
<evidence type="ECO:0000256" key="7">
    <source>
        <dbReference type="ARBA" id="ARBA00022840"/>
    </source>
</evidence>
<name>A0A494YSV0_9BACI</name>
<evidence type="ECO:0000256" key="13">
    <source>
        <dbReference type="RuleBase" id="RU003322"/>
    </source>
</evidence>
<dbReference type="InterPro" id="IPR018181">
    <property type="entry name" value="Heat_shock_70_CS"/>
</dbReference>
<dbReference type="Pfam" id="PF00012">
    <property type="entry name" value="HSP70"/>
    <property type="match status" value="1"/>
</dbReference>
<dbReference type="Gene3D" id="3.30.420.40">
    <property type="match status" value="2"/>
</dbReference>
<gene>
    <name evidence="14" type="ORF">D8M05_17065</name>
</gene>
<reference evidence="14 15" key="1">
    <citation type="journal article" date="2015" name="Antonie Van Leeuwenhoek">
        <title>Oceanobacillus bengalensis sp. nov., a bacterium isolated from seawater of the Bay of Bengal.</title>
        <authorList>
            <person name="Yongchang O."/>
            <person name="Xiang W."/>
            <person name="Wang G."/>
        </authorList>
    </citation>
    <scope>NUCLEOTIDE SEQUENCE [LARGE SCALE GENOMIC DNA]</scope>
    <source>
        <strain evidence="14 15">MCCC 1K00260</strain>
    </source>
</reference>
<dbReference type="PRINTS" id="PR00301">
    <property type="entry name" value="HEATSHOCK70"/>
</dbReference>
<dbReference type="InterPro" id="IPR013126">
    <property type="entry name" value="Hsp_70_fam"/>
</dbReference>
<keyword evidence="5" id="KW-0597">Phosphoprotein</keyword>
<dbReference type="Gene3D" id="2.60.34.10">
    <property type="entry name" value="Substrate Binding Domain Of DNAk, Chain A, domain 1"/>
    <property type="match status" value="1"/>
</dbReference>
<proteinExistence type="inferred from homology"/>
<evidence type="ECO:0000256" key="12">
    <source>
        <dbReference type="ARBA" id="ARBA00033103"/>
    </source>
</evidence>
<dbReference type="OrthoDB" id="9766019at2"/>
<dbReference type="SUPFAM" id="SSF100920">
    <property type="entry name" value="Heat shock protein 70kD (HSP70), peptide-binding domain"/>
    <property type="match status" value="1"/>
</dbReference>